<evidence type="ECO:0000313" key="2">
    <source>
        <dbReference type="EMBL" id="ROS00170.1"/>
    </source>
</evidence>
<reference evidence="2 3" key="1">
    <citation type="submission" date="2018-11" db="EMBL/GenBank/DDBJ databases">
        <title>Genomic Encyclopedia of Type Strains, Phase IV (KMG-IV): sequencing the most valuable type-strain genomes for metagenomic binning, comparative biology and taxonomic classification.</title>
        <authorList>
            <person name="Goeker M."/>
        </authorList>
    </citation>
    <scope>NUCLEOTIDE SEQUENCE [LARGE SCALE GENOMIC DNA]</scope>
    <source>
        <strain evidence="2 3">DSM 100316</strain>
    </source>
</reference>
<gene>
    <name evidence="2" type="ORF">EDC56_2806</name>
</gene>
<dbReference type="Proteomes" id="UP000275394">
    <property type="component" value="Unassembled WGS sequence"/>
</dbReference>
<sequence length="78" mass="8403">MMAAHIYLPLSTLVIYRNFAALDSVKGANGNSHELVVNNFIGWLVGWLAGWLVVAVAVVVVVVAGSLFFIDDWCGLVV</sequence>
<keyword evidence="1" id="KW-0472">Membrane</keyword>
<accession>A0A3N2DK38</accession>
<name>A0A3N2DK38_9GAMM</name>
<dbReference type="EMBL" id="RKHR01000005">
    <property type="protein sequence ID" value="ROS00170.1"/>
    <property type="molecule type" value="Genomic_DNA"/>
</dbReference>
<proteinExistence type="predicted"/>
<evidence type="ECO:0000256" key="1">
    <source>
        <dbReference type="SAM" id="Phobius"/>
    </source>
</evidence>
<evidence type="ECO:0000313" key="3">
    <source>
        <dbReference type="Proteomes" id="UP000275394"/>
    </source>
</evidence>
<organism evidence="2 3">
    <name type="scientific">Sinobacterium caligoides</name>
    <dbReference type="NCBI Taxonomy" id="933926"/>
    <lineage>
        <taxon>Bacteria</taxon>
        <taxon>Pseudomonadati</taxon>
        <taxon>Pseudomonadota</taxon>
        <taxon>Gammaproteobacteria</taxon>
        <taxon>Cellvibrionales</taxon>
        <taxon>Spongiibacteraceae</taxon>
        <taxon>Sinobacterium</taxon>
    </lineage>
</organism>
<keyword evidence="1" id="KW-1133">Transmembrane helix</keyword>
<dbReference type="AlphaFoldDB" id="A0A3N2DK38"/>
<feature type="transmembrane region" description="Helical" evidence="1">
    <location>
        <begin position="44"/>
        <end position="70"/>
    </location>
</feature>
<keyword evidence="3" id="KW-1185">Reference proteome</keyword>
<keyword evidence="1" id="KW-0812">Transmembrane</keyword>
<protein>
    <submittedName>
        <fullName evidence="2">Uncharacterized protein</fullName>
    </submittedName>
</protein>
<comment type="caution">
    <text evidence="2">The sequence shown here is derived from an EMBL/GenBank/DDBJ whole genome shotgun (WGS) entry which is preliminary data.</text>
</comment>